<dbReference type="GO" id="GO:0016592">
    <property type="term" value="C:mediator complex"/>
    <property type="evidence" value="ECO:0007669"/>
    <property type="project" value="UniProtKB-UniRule"/>
</dbReference>
<feature type="domain" description="Fibronectin type III-like" evidence="14">
    <location>
        <begin position="776"/>
        <end position="846"/>
    </location>
</feature>
<evidence type="ECO:0000313" key="16">
    <source>
        <dbReference type="Proteomes" id="UP000276864"/>
    </source>
</evidence>
<dbReference type="GO" id="GO:0003712">
    <property type="term" value="F:transcription coregulator activity"/>
    <property type="evidence" value="ECO:0007669"/>
    <property type="project" value="UniProtKB-UniRule"/>
</dbReference>
<keyword evidence="5 10" id="KW-0378">Hydrolase</keyword>
<dbReference type="EMBL" id="QWIM01000031">
    <property type="protein sequence ID" value="RMY41370.1"/>
    <property type="molecule type" value="Genomic_DNA"/>
</dbReference>
<keyword evidence="6" id="KW-0325">Glycoprotein</keyword>
<gene>
    <name evidence="15" type="ORF">D0866_00632</name>
</gene>
<dbReference type="FunFam" id="3.40.50.1700:FF:000003">
    <property type="entry name" value="Probable beta-glucosidase"/>
    <property type="match status" value="1"/>
</dbReference>
<evidence type="ECO:0000256" key="12">
    <source>
        <dbReference type="SAM" id="MobiDB-lite"/>
    </source>
</evidence>
<organism evidence="15 16">
    <name type="scientific">Hortaea werneckii</name>
    <name type="common">Black yeast</name>
    <name type="synonym">Cladosporium werneckii</name>
    <dbReference type="NCBI Taxonomy" id="91943"/>
    <lineage>
        <taxon>Eukaryota</taxon>
        <taxon>Fungi</taxon>
        <taxon>Dikarya</taxon>
        <taxon>Ascomycota</taxon>
        <taxon>Pezizomycotina</taxon>
        <taxon>Dothideomycetes</taxon>
        <taxon>Dothideomycetidae</taxon>
        <taxon>Mycosphaerellales</taxon>
        <taxon>Teratosphaeriaceae</taxon>
        <taxon>Hortaea</taxon>
    </lineage>
</organism>
<keyword evidence="7 10" id="KW-0119">Carbohydrate metabolism</keyword>
<evidence type="ECO:0000256" key="9">
    <source>
        <dbReference type="ARBA" id="ARBA00023326"/>
    </source>
</evidence>
<feature type="compositionally biased region" description="Low complexity" evidence="12">
    <location>
        <begin position="2087"/>
        <end position="2097"/>
    </location>
</feature>
<evidence type="ECO:0000256" key="1">
    <source>
        <dbReference type="ARBA" id="ARBA00000448"/>
    </source>
</evidence>
<dbReference type="InterPro" id="IPR036962">
    <property type="entry name" value="Glyco_hydro_3_N_sf"/>
</dbReference>
<dbReference type="Pfam" id="PF14310">
    <property type="entry name" value="Fn3-like"/>
    <property type="match status" value="1"/>
</dbReference>
<keyword evidence="11" id="KW-0805">Transcription regulation</keyword>
<evidence type="ECO:0000256" key="11">
    <source>
        <dbReference type="RuleBase" id="RU365082"/>
    </source>
</evidence>
<feature type="chain" id="PRO_5018243537" description="Mediator of RNA polymerase II transcription subunit 14" evidence="13">
    <location>
        <begin position="17"/>
        <end position="2151"/>
    </location>
</feature>
<feature type="region of interest" description="Disordered" evidence="12">
    <location>
        <begin position="1171"/>
        <end position="1190"/>
    </location>
</feature>
<dbReference type="GO" id="GO:0008422">
    <property type="term" value="F:beta-glucosidase activity"/>
    <property type="evidence" value="ECO:0007669"/>
    <property type="project" value="UniProtKB-EC"/>
</dbReference>
<comment type="catalytic activity">
    <reaction evidence="1 10">
        <text>Hydrolysis of terminal, non-reducing beta-D-glucosyl residues with release of beta-D-glucose.</text>
        <dbReference type="EC" id="3.2.1.21"/>
    </reaction>
</comment>
<dbReference type="InterPro" id="IPR013783">
    <property type="entry name" value="Ig-like_fold"/>
</dbReference>
<dbReference type="Proteomes" id="UP000276864">
    <property type="component" value="Unassembled WGS sequence"/>
</dbReference>
<keyword evidence="11" id="KW-0539">Nucleus</keyword>
<dbReference type="InterPro" id="IPR002772">
    <property type="entry name" value="Glyco_hydro_3_C"/>
</dbReference>
<evidence type="ECO:0000259" key="14">
    <source>
        <dbReference type="SMART" id="SM01217"/>
    </source>
</evidence>
<reference evidence="15 16" key="1">
    <citation type="journal article" date="2018" name="BMC Genomics">
        <title>Genomic evidence for intraspecific hybridization in a clonal and extremely halotolerant yeast.</title>
        <authorList>
            <person name="Gostincar C."/>
            <person name="Stajich J.E."/>
            <person name="Zupancic J."/>
            <person name="Zalar P."/>
            <person name="Gunde-Cimerman N."/>
        </authorList>
    </citation>
    <scope>NUCLEOTIDE SEQUENCE [LARGE SCALE GENOMIC DNA]</scope>
    <source>
        <strain evidence="15 16">EXF-6651</strain>
    </source>
</reference>
<dbReference type="GO" id="GO:0030245">
    <property type="term" value="P:cellulose catabolic process"/>
    <property type="evidence" value="ECO:0007669"/>
    <property type="project" value="UniProtKB-UniPathway"/>
</dbReference>
<dbReference type="VEuPathDB" id="FungiDB:BTJ68_03079"/>
<dbReference type="EC" id="3.2.1.21" evidence="10"/>
<evidence type="ECO:0000256" key="3">
    <source>
        <dbReference type="ARBA" id="ARBA00005336"/>
    </source>
</evidence>
<feature type="region of interest" description="Disordered" evidence="12">
    <location>
        <begin position="2080"/>
        <end position="2151"/>
    </location>
</feature>
<evidence type="ECO:0000256" key="2">
    <source>
        <dbReference type="ARBA" id="ARBA00004987"/>
    </source>
</evidence>
<keyword evidence="8 10" id="KW-0326">Glycosidase</keyword>
<feature type="compositionally biased region" description="Low complexity" evidence="12">
    <location>
        <begin position="1120"/>
        <end position="1132"/>
    </location>
</feature>
<dbReference type="Gene3D" id="3.40.50.1700">
    <property type="entry name" value="Glycoside hydrolase family 3 C-terminal domain"/>
    <property type="match status" value="1"/>
</dbReference>
<keyword evidence="11" id="KW-0010">Activator</keyword>
<dbReference type="SMART" id="SM01217">
    <property type="entry name" value="Fn3_like"/>
    <property type="match status" value="1"/>
</dbReference>
<evidence type="ECO:0000256" key="7">
    <source>
        <dbReference type="ARBA" id="ARBA00023277"/>
    </source>
</evidence>
<dbReference type="Gene3D" id="3.20.20.300">
    <property type="entry name" value="Glycoside hydrolase, family 3, N-terminal domain"/>
    <property type="match status" value="1"/>
</dbReference>
<dbReference type="InterPro" id="IPR019800">
    <property type="entry name" value="Glyco_hydro_3_AS"/>
</dbReference>
<comment type="similarity">
    <text evidence="3 10">Belongs to the glycosyl hydrolase 3 family.</text>
</comment>
<dbReference type="Gene3D" id="2.60.40.10">
    <property type="entry name" value="Immunoglobulins"/>
    <property type="match status" value="1"/>
</dbReference>
<dbReference type="Pfam" id="PF00933">
    <property type="entry name" value="Glyco_hydro_3"/>
    <property type="match status" value="1"/>
</dbReference>
<comment type="subcellular location">
    <subcellularLocation>
        <location evidence="11">Nucleus</location>
    </subcellularLocation>
</comment>
<comment type="caution">
    <text evidence="15">The sequence shown here is derived from an EMBL/GenBank/DDBJ whole genome shotgun (WGS) entry which is preliminary data.</text>
</comment>
<evidence type="ECO:0000256" key="8">
    <source>
        <dbReference type="ARBA" id="ARBA00023295"/>
    </source>
</evidence>
<dbReference type="FunFam" id="3.20.20.300:FF:000002">
    <property type="entry name" value="Probable beta-glucosidase"/>
    <property type="match status" value="1"/>
</dbReference>
<sequence length="2151" mass="235163">MFLITPAILLASLATAQYPEGSRYTPPISSGRGNWSKAYESARQFVCNLTLTEKVNLTTQTGTGATNSYQLGIIPRVGFRGLALDDSPTGVRGTDYSSAFTAPLNMAMTWDRDLIYAQAFANGAEHRDKGVNIAYSPVVGPLGRAPEGGRNWEGYSPDPYLSGVSFGLTVAGMNAGGTIAVGKHFVLYEQEHFRQRIEWNSYDLPGVEFNISEPYSANADDRTLHELYLWPWYDAVHDGMAAVMCSYNRVNGTQACQNNRLLNGILKGEMGFQGFVVSDDGSQHSGVLSSLAGMDMTILGETSPNGIEGLGISFWGPNLTQSVLNGSVPEWRLDDMATRIMAAYYYLGQDEDFPELNFAQGDLSTYGYLYPHAMEDFTQINQHVDVRDHHAGVIRRVGANSIVMLKNTNQALPLKSPRQLAVIGEDAGPSLFGPNGCADRGCDNGTLAMGWGSGSTNFPYLVDPLSAIQHRALEDGTVVQYVLDNYDTSLIDAVVSQAEACLVFVNADSGEGYIEVDGNYGDRNNLTAWMRGDDLINEVAGNCSNTIVVAHTPGPFLMEPWIENPNVTAVLMAGLPGQESGNSLVHVLYGAVNPSGKLPWTIGKKREDYGTDVMYVPDGPEPNLNFTEGLFIDYRHFDQAGIEPRFEFGYGMSYTTFSYSNLRVAAVDTSNTSIDNDEPTHTEHHQATAKPTVCPHHTTQLNASAYTFHSTISSISDYIYPYLPRNSTFTTGPAYPNASVYAERSETPAGGASALWDDIFVVSATISNTGETAGQEVAQLYLSLGHGEPVRQLRGFNKTCIEAGQDAEVSFTLKTRDLSIWDSPSQSWMDVRGLGQDVGVFVGASSRDLRLNGSIPAFAYEDNGGQEGRASLTTAESTRFVTELSDGQAEVPRKRARRGSVPDLMAGDAKADATGAAGPGSTGVTELSLSLTGRSLLLIICSRAPKLLSIHLHFTAERLHPHHYSIRDLRDTRHGHTAVLVSITRNIISIVRESGLPKHEQRRSGFFKIGSEIGRRDGDAVEAPGSGGGWTEGGGRASDGPMPGRISMEQQISAGSLGLKKDGTNTQSDFGSQGSKGAGGQQFAHTNGASHDQKGRHANGTPVSPSNMHMSNGDRTHAGSAADAPSDPPQLDDSWRHGPSNKSMGKLIDRLTQQTYHDLNDTLAKMSEIPQQQDAPQTNGLVPGQQDTSQASLKKKEILMTFLNDTRDRFTKMAVLSDWARNNASEMAQLITVKVWQDAQRAAHANAAYSIGEIKRKMIDFKVPAPNIEGAMELLATGKASWIPDLGYIPPKRLSPQQLLKTLKDMNFALATRLNLHEDLPPNMQDFQIADGRATFHVPGEFQVDIAVADEDTSSPFYFIDLRFDFSPSPADLHDQLRAHLEPRINATLAKDGLKGCYDFLHNFILTHKISVLAEQARQLARYGKWVECIKPEHLRRTLVVQYWATLPGPKNWFEIGIESGKPKRGSRVAPTPKLSVRWFRRGNEVKDEQLEFNWDTLDFEACLLHVIGKHCSGKLAAAENGLKGLSALSRDLKTTLIVDSGVSQGSRLSIELSGTRAPLNVQLEQTTGQLIISPPSTVTRTCEKTLNTDANADVSRVLASCACQTVQEQVRKQAEMLDWQEFRSSASSRSIFGTDSWQRSVFLLPGWGQNWAIAVSFGLSGQSWLAVQVTAPHADERGRQVRDIKSASPINFELKTPDGSRQAKGYTRAMLLELERAGMAEVSRNVFSRDLDTLHTKHDFEKKPASLTGAASSSMTRSSEPVFLHFSSLMRPTDDRKWKRWAADIVRLFNHGIEGSEALAAGEIGNVRHDVRLSLEPGKFKRLRQTLTRSRETGIAFNGTGGLAMQLRTPFGETFLERLRRRLQSIERLDRYVTVLQRLGFNCTTVTLSKLAFAYSEVPPLTAQLTFAADGNGPVQLKLEPTDSNPHYRVRVSLEQLLNSKDTNAFEHFAHVLPLTLPFLKTVEGLEAVHASKRSLAVRTRSSTWYTIAYKAPLPACTFDLRARGRQQGNTTSVKWHLAETKTPGSTKPEGWKEAIDKFWHQKGDQWFGLGDSLIADSQGIEAALKELNELVQTFESAADHPPEQAAPASTSGSTTAPPPAVASDQPGKPNHQPSQAPIKPASSDHPADPKQAAGHKEGQGQKNDVIELD</sequence>
<dbReference type="PROSITE" id="PS00775">
    <property type="entry name" value="GLYCOSYL_HYDROL_F3"/>
    <property type="match status" value="1"/>
</dbReference>
<feature type="compositionally biased region" description="Gly residues" evidence="12">
    <location>
        <begin position="1025"/>
        <end position="1037"/>
    </location>
</feature>
<feature type="compositionally biased region" description="Polar residues" evidence="12">
    <location>
        <begin position="1101"/>
        <end position="1110"/>
    </location>
</feature>
<protein>
    <recommendedName>
        <fullName evidence="11">Mediator of RNA polymerase II transcription subunit 14</fullName>
        <ecNumber evidence="10">3.2.1.21</ecNumber>
    </recommendedName>
    <alternativeName>
        <fullName evidence="11">Mediator complex subunit 14</fullName>
    </alternativeName>
</protein>
<feature type="signal peptide" evidence="13">
    <location>
        <begin position="1"/>
        <end position="16"/>
    </location>
</feature>
<dbReference type="PANTHER" id="PTHR42715">
    <property type="entry name" value="BETA-GLUCOSIDASE"/>
    <property type="match status" value="1"/>
</dbReference>
<feature type="compositionally biased region" description="Low complexity" evidence="12">
    <location>
        <begin position="906"/>
        <end position="916"/>
    </location>
</feature>
<dbReference type="UniPathway" id="UPA00696"/>
<evidence type="ECO:0000256" key="10">
    <source>
        <dbReference type="RuleBase" id="RU361161"/>
    </source>
</evidence>
<dbReference type="InterPro" id="IPR036881">
    <property type="entry name" value="Glyco_hydro_3_C_sf"/>
</dbReference>
<evidence type="ECO:0000256" key="4">
    <source>
        <dbReference type="ARBA" id="ARBA00022729"/>
    </source>
</evidence>
<keyword evidence="4 13" id="KW-0732">Signal</keyword>
<comment type="function">
    <text evidence="11">Component of the Mediator complex, a coactivator involved in the regulated transcription of nearly all RNA polymerase II-dependent genes. Mediator functions as a bridge to convey information from gene-specific regulatory proteins to the basal RNA polymerase II transcription machinery. Mediator is recruited to promoters by direct interactions with regulatory proteins and serves as a scaffold for the assembly of a functional preinitiation complex with RNA polymerase II and the general transcription factors.</text>
</comment>
<dbReference type="InterPro" id="IPR050288">
    <property type="entry name" value="Cellulose_deg_GH3"/>
</dbReference>
<keyword evidence="9 10" id="KW-0624">Polysaccharide degradation</keyword>
<dbReference type="InterPro" id="IPR017853">
    <property type="entry name" value="GH"/>
</dbReference>
<feature type="region of interest" description="Disordered" evidence="12">
    <location>
        <begin position="1016"/>
        <end position="1046"/>
    </location>
</feature>
<keyword evidence="11" id="KW-0804">Transcription</keyword>
<dbReference type="SUPFAM" id="SSF52279">
    <property type="entry name" value="Beta-D-glucan exohydrolase, C-terminal domain"/>
    <property type="match status" value="1"/>
</dbReference>
<dbReference type="InterPro" id="IPR026891">
    <property type="entry name" value="Fn3-like"/>
</dbReference>
<name>A0A3M7BPA9_HORWE</name>
<feature type="region of interest" description="Disordered" evidence="12">
    <location>
        <begin position="884"/>
        <end position="921"/>
    </location>
</feature>
<comment type="subunit">
    <text evidence="11">Component of the Mediator complex.</text>
</comment>
<comment type="similarity">
    <text evidence="11">Belongs to the Mediator complex subunit 14 family.</text>
</comment>
<dbReference type="Pfam" id="PF08638">
    <property type="entry name" value="Med14"/>
    <property type="match status" value="1"/>
</dbReference>
<dbReference type="PANTHER" id="PTHR42715:SF29">
    <property type="entry name" value="BETA-GLUCOSIDASE A-RELATED"/>
    <property type="match status" value="1"/>
</dbReference>
<dbReference type="SUPFAM" id="SSF51445">
    <property type="entry name" value="(Trans)glycosidases"/>
    <property type="match status" value="1"/>
</dbReference>
<feature type="region of interest" description="Disordered" evidence="12">
    <location>
        <begin position="1058"/>
        <end position="1144"/>
    </location>
</feature>
<dbReference type="PRINTS" id="PR00133">
    <property type="entry name" value="GLHYDRLASE3"/>
</dbReference>
<dbReference type="Pfam" id="PF01915">
    <property type="entry name" value="Glyco_hydro_3_C"/>
    <property type="match status" value="1"/>
</dbReference>
<comment type="pathway">
    <text evidence="2 10">Glycan metabolism; cellulose degradation.</text>
</comment>
<accession>A0A3M7BPA9</accession>
<evidence type="ECO:0000256" key="5">
    <source>
        <dbReference type="ARBA" id="ARBA00022801"/>
    </source>
</evidence>
<dbReference type="InterPro" id="IPR001764">
    <property type="entry name" value="Glyco_hydro_3_N"/>
</dbReference>
<evidence type="ECO:0000256" key="6">
    <source>
        <dbReference type="ARBA" id="ARBA00023180"/>
    </source>
</evidence>
<evidence type="ECO:0000313" key="15">
    <source>
        <dbReference type="EMBL" id="RMY41370.1"/>
    </source>
</evidence>
<evidence type="ECO:0000256" key="13">
    <source>
        <dbReference type="SAM" id="SignalP"/>
    </source>
</evidence>
<proteinExistence type="inferred from homology"/>
<dbReference type="InterPro" id="IPR055122">
    <property type="entry name" value="Med14_N"/>
</dbReference>